<dbReference type="Proteomes" id="UP000504606">
    <property type="component" value="Unplaced"/>
</dbReference>
<protein>
    <submittedName>
        <fullName evidence="6">Protein takeout-like</fullName>
    </submittedName>
</protein>
<keyword evidence="5" id="KW-1185">Reference proteome</keyword>
<name>A0A6J1SG92_FRAOC</name>
<comment type="similarity">
    <text evidence="3">Belongs to the TO family.</text>
</comment>
<evidence type="ECO:0000313" key="6">
    <source>
        <dbReference type="RefSeq" id="XP_026279728.1"/>
    </source>
</evidence>
<dbReference type="GO" id="GO:0007623">
    <property type="term" value="P:circadian rhythm"/>
    <property type="evidence" value="ECO:0007669"/>
    <property type="project" value="UniProtKB-ARBA"/>
</dbReference>
<sequence length="261" mass="28974">MTQCESGSAPAVVLAAAALLLVMANAPPAHAIGLKMPSYITACKKNDPNLNECVVKAGRNAIPHFINGDRKYKIPNLNPLTVYDFKVSQGTRSVGLKIHMKEATVLGLPELVFESAKVDLKKRHIEWNLKGETISITGIYNVTGNVLILPITGQGPANITLKNCAFNYTFDYDLKKQSDGKDYMKITNSNLKFDTTRVYVRLENLFNGDKLLGENMNRFINENWREVTQEIGPTIAGAVAEVFHQILTNISDLVPWEYAYV</sequence>
<keyword evidence="2" id="KW-0090">Biological rhythms</keyword>
<dbReference type="InterPro" id="IPR010562">
    <property type="entry name" value="Haemolymph_juvenile_hormone-bd"/>
</dbReference>
<accession>A0A6J1SG92</accession>
<dbReference type="RefSeq" id="XP_026279728.1">
    <property type="nucleotide sequence ID" value="XM_026423943.2"/>
</dbReference>
<dbReference type="InterPro" id="IPR038606">
    <property type="entry name" value="To_sf"/>
</dbReference>
<evidence type="ECO:0000256" key="4">
    <source>
        <dbReference type="SAM" id="SignalP"/>
    </source>
</evidence>
<evidence type="ECO:0000256" key="2">
    <source>
        <dbReference type="ARBA" id="ARBA00023108"/>
    </source>
</evidence>
<dbReference type="KEGG" id="foc:113207393"/>
<dbReference type="PANTHER" id="PTHR11008">
    <property type="entry name" value="PROTEIN TAKEOUT-LIKE PROTEIN"/>
    <property type="match status" value="1"/>
</dbReference>
<dbReference type="Pfam" id="PF06585">
    <property type="entry name" value="JHBP"/>
    <property type="match status" value="1"/>
</dbReference>
<evidence type="ECO:0000256" key="1">
    <source>
        <dbReference type="ARBA" id="ARBA00022729"/>
    </source>
</evidence>
<dbReference type="Gene3D" id="3.15.10.30">
    <property type="entry name" value="Haemolymph juvenile hormone binding protein"/>
    <property type="match status" value="1"/>
</dbReference>
<reference evidence="6" key="1">
    <citation type="submission" date="2025-08" db="UniProtKB">
        <authorList>
            <consortium name="RefSeq"/>
        </authorList>
    </citation>
    <scope>IDENTIFICATION</scope>
    <source>
        <tissue evidence="6">Whole organism</tissue>
    </source>
</reference>
<dbReference type="GO" id="GO:0005615">
    <property type="term" value="C:extracellular space"/>
    <property type="evidence" value="ECO:0007669"/>
    <property type="project" value="TreeGrafter"/>
</dbReference>
<organism evidence="5 6">
    <name type="scientific">Frankliniella occidentalis</name>
    <name type="common">Western flower thrips</name>
    <name type="synonym">Euthrips occidentalis</name>
    <dbReference type="NCBI Taxonomy" id="133901"/>
    <lineage>
        <taxon>Eukaryota</taxon>
        <taxon>Metazoa</taxon>
        <taxon>Ecdysozoa</taxon>
        <taxon>Arthropoda</taxon>
        <taxon>Hexapoda</taxon>
        <taxon>Insecta</taxon>
        <taxon>Pterygota</taxon>
        <taxon>Neoptera</taxon>
        <taxon>Paraneoptera</taxon>
        <taxon>Thysanoptera</taxon>
        <taxon>Terebrantia</taxon>
        <taxon>Thripoidea</taxon>
        <taxon>Thripidae</taxon>
        <taxon>Frankliniella</taxon>
    </lineage>
</organism>
<gene>
    <name evidence="6" type="primary">LOC113207393</name>
</gene>
<dbReference type="PANTHER" id="PTHR11008:SF32">
    <property type="entry name" value="CIRCADIAN CLOCK-CONTROLLED PROTEIN DAYWAKE-RELATED"/>
    <property type="match status" value="1"/>
</dbReference>
<evidence type="ECO:0000256" key="3">
    <source>
        <dbReference type="ARBA" id="ARBA00060902"/>
    </source>
</evidence>
<dbReference type="AlphaFoldDB" id="A0A6J1SG92"/>
<dbReference type="FunFam" id="3.15.10.30:FF:000001">
    <property type="entry name" value="Takeout-like protein 1"/>
    <property type="match status" value="1"/>
</dbReference>
<proteinExistence type="inferred from homology"/>
<feature type="chain" id="PRO_5026663373" evidence="4">
    <location>
        <begin position="32"/>
        <end position="261"/>
    </location>
</feature>
<dbReference type="OrthoDB" id="8194225at2759"/>
<evidence type="ECO:0000313" key="5">
    <source>
        <dbReference type="Proteomes" id="UP000504606"/>
    </source>
</evidence>
<dbReference type="SMART" id="SM00700">
    <property type="entry name" value="JHBP"/>
    <property type="match status" value="1"/>
</dbReference>
<dbReference type="GeneID" id="113207393"/>
<feature type="signal peptide" evidence="4">
    <location>
        <begin position="1"/>
        <end position="31"/>
    </location>
</feature>
<keyword evidence="1 4" id="KW-0732">Signal</keyword>